<evidence type="ECO:0000259" key="5">
    <source>
        <dbReference type="PROSITE" id="PS50893"/>
    </source>
</evidence>
<keyword evidence="2" id="KW-0813">Transport</keyword>
<dbReference type="SUPFAM" id="SSF52540">
    <property type="entry name" value="P-loop containing nucleoside triphosphate hydrolases"/>
    <property type="match status" value="1"/>
</dbReference>
<dbReference type="InterPro" id="IPR003439">
    <property type="entry name" value="ABC_transporter-like_ATP-bd"/>
</dbReference>
<evidence type="ECO:0000256" key="1">
    <source>
        <dbReference type="ARBA" id="ARBA00005417"/>
    </source>
</evidence>
<dbReference type="GO" id="GO:0016887">
    <property type="term" value="F:ATP hydrolysis activity"/>
    <property type="evidence" value="ECO:0007669"/>
    <property type="project" value="InterPro"/>
</dbReference>
<accession>A0A660SNN4</accession>
<sequence length="309" mass="35283">MSYSLIIAEKLTKKYKENVAINSLNLEIEKGEIFGLLGPNGAGKTTIISMLDGILKKTSGRIFIKGVDIDKNLYKVKDNIGFAPQESDIYKRKLTVKEYLIFFGHCHNIWGGKLKNRVEEVANKTGLWEHKNKYVNQLSGGLKKRLILATSIIHKPEILFVDEPSLGVDPKGRRDIRMILKLLNNEGTTIIINTNYINEAEILCNRIGILKKGNLIACKSPDEIKQLNSDKQQISIETNNNNLLTDFLNIQNYISYKIQNNNVIIDINRNDSTRFIQKLISFLYENNILTNNLRIDEKSLEDIFIDITQ</sequence>
<proteinExistence type="inferred from homology"/>
<dbReference type="InterPro" id="IPR003593">
    <property type="entry name" value="AAA+_ATPase"/>
</dbReference>
<comment type="similarity">
    <text evidence="1">Belongs to the ABC transporter superfamily.</text>
</comment>
<evidence type="ECO:0000256" key="2">
    <source>
        <dbReference type="ARBA" id="ARBA00022448"/>
    </source>
</evidence>
<keyword evidence="4" id="KW-0067">ATP-binding</keyword>
<name>A0A660SNN4_UNCT6</name>
<gene>
    <name evidence="6" type="ORF">DRP43_01590</name>
</gene>
<dbReference type="PROSITE" id="PS50893">
    <property type="entry name" value="ABC_TRANSPORTER_2"/>
    <property type="match status" value="1"/>
</dbReference>
<dbReference type="AlphaFoldDB" id="A0A660SNN4"/>
<dbReference type="InterPro" id="IPR027417">
    <property type="entry name" value="P-loop_NTPase"/>
</dbReference>
<dbReference type="PANTHER" id="PTHR42711">
    <property type="entry name" value="ABC TRANSPORTER ATP-BINDING PROTEIN"/>
    <property type="match status" value="1"/>
</dbReference>
<dbReference type="Proteomes" id="UP000271125">
    <property type="component" value="Unassembled WGS sequence"/>
</dbReference>
<evidence type="ECO:0000313" key="6">
    <source>
        <dbReference type="EMBL" id="RKX72082.1"/>
    </source>
</evidence>
<organism evidence="6 7">
    <name type="scientific">candidate division TA06 bacterium</name>
    <dbReference type="NCBI Taxonomy" id="2250710"/>
    <lineage>
        <taxon>Bacteria</taxon>
        <taxon>Bacteria division TA06</taxon>
    </lineage>
</organism>
<evidence type="ECO:0000256" key="4">
    <source>
        <dbReference type="ARBA" id="ARBA00022840"/>
    </source>
</evidence>
<dbReference type="Pfam" id="PF00005">
    <property type="entry name" value="ABC_tran"/>
    <property type="match status" value="1"/>
</dbReference>
<feature type="domain" description="ABC transporter" evidence="5">
    <location>
        <begin position="6"/>
        <end position="237"/>
    </location>
</feature>
<comment type="caution">
    <text evidence="6">The sequence shown here is derived from an EMBL/GenBank/DDBJ whole genome shotgun (WGS) entry which is preliminary data.</text>
</comment>
<keyword evidence="3" id="KW-0547">Nucleotide-binding</keyword>
<dbReference type="Gene3D" id="3.40.50.300">
    <property type="entry name" value="P-loop containing nucleotide triphosphate hydrolases"/>
    <property type="match status" value="1"/>
</dbReference>
<dbReference type="InterPro" id="IPR050763">
    <property type="entry name" value="ABC_transporter_ATP-binding"/>
</dbReference>
<reference evidence="6 7" key="1">
    <citation type="submission" date="2018-06" db="EMBL/GenBank/DDBJ databases">
        <title>Extensive metabolic versatility and redundancy in microbially diverse, dynamic hydrothermal sediments.</title>
        <authorList>
            <person name="Dombrowski N."/>
            <person name="Teske A."/>
            <person name="Baker B.J."/>
        </authorList>
    </citation>
    <scope>NUCLEOTIDE SEQUENCE [LARGE SCALE GENOMIC DNA]</scope>
    <source>
        <strain evidence="6">B10_G13</strain>
    </source>
</reference>
<protein>
    <recommendedName>
        <fullName evidence="5">ABC transporter domain-containing protein</fullName>
    </recommendedName>
</protein>
<dbReference type="PANTHER" id="PTHR42711:SF5">
    <property type="entry name" value="ABC TRANSPORTER ATP-BINDING PROTEIN NATA"/>
    <property type="match status" value="1"/>
</dbReference>
<dbReference type="GO" id="GO:0005524">
    <property type="term" value="F:ATP binding"/>
    <property type="evidence" value="ECO:0007669"/>
    <property type="project" value="UniProtKB-KW"/>
</dbReference>
<dbReference type="EMBL" id="QNBD01000051">
    <property type="protein sequence ID" value="RKX72082.1"/>
    <property type="molecule type" value="Genomic_DNA"/>
</dbReference>
<evidence type="ECO:0000256" key="3">
    <source>
        <dbReference type="ARBA" id="ARBA00022741"/>
    </source>
</evidence>
<evidence type="ECO:0000313" key="7">
    <source>
        <dbReference type="Proteomes" id="UP000271125"/>
    </source>
</evidence>
<dbReference type="SMART" id="SM00382">
    <property type="entry name" value="AAA"/>
    <property type="match status" value="1"/>
</dbReference>